<comment type="caution">
    <text evidence="1">The sequence shown here is derived from an EMBL/GenBank/DDBJ whole genome shotgun (WGS) entry which is preliminary data.</text>
</comment>
<evidence type="ECO:0000313" key="1">
    <source>
        <dbReference type="EMBL" id="KAK3486835.1"/>
    </source>
</evidence>
<dbReference type="AlphaFoldDB" id="A0AAJ0I0X7"/>
<dbReference type="EMBL" id="JAULSX010000008">
    <property type="protein sequence ID" value="KAK3486835.1"/>
    <property type="molecule type" value="Genomic_DNA"/>
</dbReference>
<dbReference type="PIRSF" id="PIRSF028846">
    <property type="entry name" value="UCP028846"/>
    <property type="match status" value="1"/>
</dbReference>
<dbReference type="Proteomes" id="UP001285908">
    <property type="component" value="Unassembled WGS sequence"/>
</dbReference>
<dbReference type="GeneID" id="87871569"/>
<dbReference type="SMART" id="SM01149">
    <property type="entry name" value="DUF1237"/>
    <property type="match status" value="1"/>
</dbReference>
<dbReference type="GO" id="GO:0003824">
    <property type="term" value="F:catalytic activity"/>
    <property type="evidence" value="ECO:0007669"/>
    <property type="project" value="UniProtKB-ARBA"/>
</dbReference>
<accession>A0AAJ0I0X7</accession>
<dbReference type="Pfam" id="PF06824">
    <property type="entry name" value="Glyco_hydro_125"/>
    <property type="match status" value="1"/>
</dbReference>
<reference evidence="1 2" key="1">
    <citation type="journal article" date="2023" name="Mol. Phylogenet. Evol.">
        <title>Genome-scale phylogeny and comparative genomics of the fungal order Sordariales.</title>
        <authorList>
            <person name="Hensen N."/>
            <person name="Bonometti L."/>
            <person name="Westerberg I."/>
            <person name="Brannstrom I.O."/>
            <person name="Guillou S."/>
            <person name="Cros-Aarteil S."/>
            <person name="Calhoun S."/>
            <person name="Haridas S."/>
            <person name="Kuo A."/>
            <person name="Mondo S."/>
            <person name="Pangilinan J."/>
            <person name="Riley R."/>
            <person name="LaButti K."/>
            <person name="Andreopoulos B."/>
            <person name="Lipzen A."/>
            <person name="Chen C."/>
            <person name="Yan M."/>
            <person name="Daum C."/>
            <person name="Ng V."/>
            <person name="Clum A."/>
            <person name="Steindorff A."/>
            <person name="Ohm R.A."/>
            <person name="Martin F."/>
            <person name="Silar P."/>
            <person name="Natvig D.O."/>
            <person name="Lalanne C."/>
            <person name="Gautier V."/>
            <person name="Ament-Velasquez S.L."/>
            <person name="Kruys A."/>
            <person name="Hutchinson M.I."/>
            <person name="Powell A.J."/>
            <person name="Barry K."/>
            <person name="Miller A.N."/>
            <person name="Grigoriev I.V."/>
            <person name="Debuchy R."/>
            <person name="Gladieux P."/>
            <person name="Hiltunen Thoren M."/>
            <person name="Johannesson H."/>
        </authorList>
    </citation>
    <scope>NUCLEOTIDE SEQUENCE [LARGE SCALE GENOMIC DNA]</scope>
    <source>
        <strain evidence="1 2">FGSC 10403</strain>
    </source>
</reference>
<dbReference type="PANTHER" id="PTHR31047:SF1">
    <property type="entry name" value="DUF1237 DOMAIN-CONTAINING PROTEIN"/>
    <property type="match status" value="1"/>
</dbReference>
<dbReference type="Gene3D" id="1.50.10.10">
    <property type="match status" value="1"/>
</dbReference>
<keyword evidence="2" id="KW-1185">Reference proteome</keyword>
<evidence type="ECO:0008006" key="3">
    <source>
        <dbReference type="Google" id="ProtNLM"/>
    </source>
</evidence>
<dbReference type="PANTHER" id="PTHR31047">
    <property type="entry name" value="MEIOTICALLY UP-REGULATED GENE 157 PROTEIN"/>
    <property type="match status" value="1"/>
</dbReference>
<dbReference type="InterPro" id="IPR008928">
    <property type="entry name" value="6-hairpin_glycosidase_sf"/>
</dbReference>
<protein>
    <recommendedName>
        <fullName evidence="3">Glycoside hydrolase family 125 protein</fullName>
    </recommendedName>
</protein>
<dbReference type="GO" id="GO:0005975">
    <property type="term" value="P:carbohydrate metabolic process"/>
    <property type="evidence" value="ECO:0007669"/>
    <property type="project" value="InterPro"/>
</dbReference>
<organism evidence="1 2">
    <name type="scientific">Neurospora hispaniola</name>
    <dbReference type="NCBI Taxonomy" id="588809"/>
    <lineage>
        <taxon>Eukaryota</taxon>
        <taxon>Fungi</taxon>
        <taxon>Dikarya</taxon>
        <taxon>Ascomycota</taxon>
        <taxon>Pezizomycotina</taxon>
        <taxon>Sordariomycetes</taxon>
        <taxon>Sordariomycetidae</taxon>
        <taxon>Sordariales</taxon>
        <taxon>Sordariaceae</taxon>
        <taxon>Neurospora</taxon>
    </lineage>
</organism>
<evidence type="ECO:0000313" key="2">
    <source>
        <dbReference type="Proteomes" id="UP001285908"/>
    </source>
</evidence>
<name>A0AAJ0I0X7_9PEZI</name>
<dbReference type="InterPro" id="IPR012341">
    <property type="entry name" value="6hp_glycosidase-like_sf"/>
</dbReference>
<dbReference type="RefSeq" id="XP_062689392.1">
    <property type="nucleotide sequence ID" value="XM_062833947.1"/>
</dbReference>
<gene>
    <name evidence="1" type="ORF">B0T23DRAFT_234506</name>
</gene>
<sequence length="561" mass="61718">MKGLSNLITQILGFVPTRQSSPQPQTQVQAQIQPPSYCPDYSSYAKTRHEPFSTGRHALPYQRPAPPCRTFNSSVIESFISNMSTIITDPDLYRLFENTYPNTLDTAIKWHGSAANNSAEELTFIITGDINAMWLRDSANQLASYLPFLAPSSSRDSLASLYRGVINLQARYLLTSPFCNSFQPPSESGIPPATNSAASSDTVYPPYDPEKVFECKYELDSLASFLQISAQYHAATNDTAFFGRFQWLEAVQTVLDTAKAMMTPTYGPEGQVLQSPYTFTRMTTRTTETLANDGLGNPVARDIGLIRSAFRPSDDSTIFQFLIPSNMMFAKYAGDVAPIVSSLSSFSSEPASGLKVPPANLSTSLSSLSTSLREAISKHAIISLPTTLNSTETEEKIYAYEIDGYGSFSLMDDANLPSLLSAPLFDYFFSSSSSSSSSNSSSDPVYQRTRTHILGTNTNPYMMHGPVINAVGGPHAGPGMAWPMASIVRIMTSSDDEEIYAVLKELVGSTDGLGLIHESVNSFDGRKWTREWFSWANGLFGQMVWDLVRRNKGRVLRRGYQ</sequence>
<dbReference type="InterPro" id="IPR008313">
    <property type="entry name" value="GH125"/>
</dbReference>
<dbReference type="SUPFAM" id="SSF48208">
    <property type="entry name" value="Six-hairpin glycosidases"/>
    <property type="match status" value="1"/>
</dbReference>
<proteinExistence type="predicted"/>